<comment type="caution">
    <text evidence="2">The sequence shown here is derived from an EMBL/GenBank/DDBJ whole genome shotgun (WGS) entry which is preliminary data.</text>
</comment>
<proteinExistence type="predicted"/>
<protein>
    <submittedName>
        <fullName evidence="2">Uncharacterized protein</fullName>
    </submittedName>
</protein>
<dbReference type="PANTHER" id="PTHR31094">
    <property type="entry name" value="RIKEN CDNA 2310061I04 GENE"/>
    <property type="match status" value="1"/>
</dbReference>
<accession>A0A199UJA4</accession>
<dbReference type="PANTHER" id="PTHR31094:SF3">
    <property type="entry name" value="OS04G0613300 PROTEIN"/>
    <property type="match status" value="1"/>
</dbReference>
<dbReference type="Pfam" id="PF10184">
    <property type="entry name" value="DUF2358"/>
    <property type="match status" value="1"/>
</dbReference>
<feature type="compositionally biased region" description="Basic and acidic residues" evidence="1">
    <location>
        <begin position="51"/>
        <end position="77"/>
    </location>
</feature>
<feature type="region of interest" description="Disordered" evidence="1">
    <location>
        <begin position="1"/>
        <end position="21"/>
    </location>
</feature>
<feature type="compositionally biased region" description="Low complexity" evidence="1">
    <location>
        <begin position="34"/>
        <end position="47"/>
    </location>
</feature>
<dbReference type="InterPro" id="IPR018790">
    <property type="entry name" value="DUF2358"/>
</dbReference>
<dbReference type="EMBL" id="LSRQ01007609">
    <property type="protein sequence ID" value="OAY64813.1"/>
    <property type="molecule type" value="Genomic_DNA"/>
</dbReference>
<evidence type="ECO:0000256" key="1">
    <source>
        <dbReference type="SAM" id="MobiDB-lite"/>
    </source>
</evidence>
<sequence>MAFLLPNLSAPPLLSPYPNPSPNPHSKPFLFSYSFSSSSSSSSSSLLVRDALQEKPPKLREKPPAPHRSEESDRIEKRKEQKDEFYLNLGVAVRTLRDDLPALFVKDLNYGIYRDDITFVDPLNTFKGIENYKLIFWALRFHGRILFREIGLKIFRIWQPSENMILIRWELHGVPRVPWEAEGRFEGTSRYKLDRNGKIYEHRVDNLALNFPRVAMGPKTVLDLVMCPPSPNLTFGNGSCSWVELYRAVRGTLEEEEKEATIEGLVTCS</sequence>
<reference evidence="2 3" key="1">
    <citation type="journal article" date="2016" name="DNA Res.">
        <title>The draft genome of MD-2 pineapple using hybrid error correction of long reads.</title>
        <authorList>
            <person name="Redwan R.M."/>
            <person name="Saidin A."/>
            <person name="Kumar S.V."/>
        </authorList>
    </citation>
    <scope>NUCLEOTIDE SEQUENCE [LARGE SCALE GENOMIC DNA]</scope>
    <source>
        <strain evidence="3">cv. MD2</strain>
        <tissue evidence="2">Leaf</tissue>
    </source>
</reference>
<gene>
    <name evidence="2" type="ORF">ACMD2_12263</name>
</gene>
<evidence type="ECO:0000313" key="2">
    <source>
        <dbReference type="EMBL" id="OAY64813.1"/>
    </source>
</evidence>
<evidence type="ECO:0000313" key="3">
    <source>
        <dbReference type="Proteomes" id="UP000092600"/>
    </source>
</evidence>
<feature type="compositionally biased region" description="Low complexity" evidence="1">
    <location>
        <begin position="1"/>
        <end position="12"/>
    </location>
</feature>
<organism evidence="2 3">
    <name type="scientific">Ananas comosus</name>
    <name type="common">Pineapple</name>
    <name type="synonym">Ananas ananas</name>
    <dbReference type="NCBI Taxonomy" id="4615"/>
    <lineage>
        <taxon>Eukaryota</taxon>
        <taxon>Viridiplantae</taxon>
        <taxon>Streptophyta</taxon>
        <taxon>Embryophyta</taxon>
        <taxon>Tracheophyta</taxon>
        <taxon>Spermatophyta</taxon>
        <taxon>Magnoliopsida</taxon>
        <taxon>Liliopsida</taxon>
        <taxon>Poales</taxon>
        <taxon>Bromeliaceae</taxon>
        <taxon>Bromelioideae</taxon>
        <taxon>Ananas</taxon>
    </lineage>
</organism>
<dbReference type="InterPro" id="IPR032710">
    <property type="entry name" value="NTF2-like_dom_sf"/>
</dbReference>
<dbReference type="AlphaFoldDB" id="A0A199UJA4"/>
<name>A0A199UJA4_ANACO</name>
<feature type="region of interest" description="Disordered" evidence="1">
    <location>
        <begin position="34"/>
        <end position="77"/>
    </location>
</feature>
<dbReference type="Proteomes" id="UP000092600">
    <property type="component" value="Unassembled WGS sequence"/>
</dbReference>
<dbReference type="SUPFAM" id="SSF54427">
    <property type="entry name" value="NTF2-like"/>
    <property type="match status" value="1"/>
</dbReference>